<dbReference type="Proteomes" id="UP000051952">
    <property type="component" value="Unassembled WGS sequence"/>
</dbReference>
<dbReference type="EMBL" id="CYKH01002137">
    <property type="protein sequence ID" value="CUG93283.1"/>
    <property type="molecule type" value="Genomic_DNA"/>
</dbReference>
<organism evidence="1 2">
    <name type="scientific">Bodo saltans</name>
    <name type="common">Flagellated protozoan</name>
    <dbReference type="NCBI Taxonomy" id="75058"/>
    <lineage>
        <taxon>Eukaryota</taxon>
        <taxon>Discoba</taxon>
        <taxon>Euglenozoa</taxon>
        <taxon>Kinetoplastea</taxon>
        <taxon>Metakinetoplastina</taxon>
        <taxon>Eubodonida</taxon>
        <taxon>Bodonidae</taxon>
        <taxon>Bodo</taxon>
    </lineage>
</organism>
<dbReference type="VEuPathDB" id="TriTrypDB:BSAL_41755"/>
<accession>A0A0S4JSS1</accession>
<dbReference type="AlphaFoldDB" id="A0A0S4JSS1"/>
<proteinExistence type="predicted"/>
<gene>
    <name evidence="1" type="ORF">BSAL_41755</name>
</gene>
<evidence type="ECO:0000313" key="2">
    <source>
        <dbReference type="Proteomes" id="UP000051952"/>
    </source>
</evidence>
<evidence type="ECO:0000313" key="1">
    <source>
        <dbReference type="EMBL" id="CUG93283.1"/>
    </source>
</evidence>
<sequence>MAISARVVALITLSSFSIGWYLFAAQLPSSSSSAEYDPITSITTTQHDTAPSSLENFRSPEFAQILPQKERHREQHAELPATDAPTSVAPTFAPVATREVDRLTRLLDEAGTQAGTNCDATEQHIVSVAMELSLASPSGYRISRGEDVYRHYPAMVLFIDAIRHAFTAYPQHERCWHHWWFTFQRRVKDTVIARMHQFGGSNTDGQLYLAAGFGEYVTRHSKGQHWRHGWFPQDFITHAAKKVCVNFTMYFISYYDEDIYLITRNDIHRRTQLRNFLNDFPNFFFFHYSPAMVMPDGVGASLLGDRDPFYPDRGAKKLYYTMFPRMIPVPHSPTDGETINRIMAQSWPPKPYGARQHQVAWRGSTTGHERPYSRSDRSRVVAQFSASDHASSKYSWADVAFSGVCQGVTQRELPRYGNRMNVEQLMHYQVHLDIDGNSNSWDGLRWRLMFGMVVVKARSSNGFTQWYYRHLQNGVNIIEARVDDVATEARAILDDVDRGTKIAAQAKAFGDKYLTFPAMEQAVLEAVRDAWRLGYDDQMKWCVSPC</sequence>
<keyword evidence="2" id="KW-1185">Reference proteome</keyword>
<reference evidence="2" key="1">
    <citation type="submission" date="2015-09" db="EMBL/GenBank/DDBJ databases">
        <authorList>
            <consortium name="Pathogen Informatics"/>
        </authorList>
    </citation>
    <scope>NUCLEOTIDE SEQUENCE [LARGE SCALE GENOMIC DNA]</scope>
    <source>
        <strain evidence="2">Lake Konstanz</strain>
    </source>
</reference>
<name>A0A0S4JSS1_BODSA</name>
<protein>
    <submittedName>
        <fullName evidence="1">Membrane-associated protein, putative</fullName>
    </submittedName>
</protein>